<keyword evidence="8 11" id="KW-0408">Iron</keyword>
<evidence type="ECO:0000256" key="6">
    <source>
        <dbReference type="ARBA" id="ARBA00022737"/>
    </source>
</evidence>
<comment type="cofactor">
    <cofactor evidence="1 11">
        <name>[3Fe-4S] cluster</name>
        <dbReference type="ChEBI" id="CHEBI:21137"/>
    </cofactor>
</comment>
<dbReference type="InterPro" id="IPR054829">
    <property type="entry name" value="FdxA"/>
</dbReference>
<evidence type="ECO:0000256" key="11">
    <source>
        <dbReference type="RuleBase" id="RU364098"/>
    </source>
</evidence>
<evidence type="ECO:0000313" key="14">
    <source>
        <dbReference type="Proteomes" id="UP001501169"/>
    </source>
</evidence>
<dbReference type="PRINTS" id="PR00354">
    <property type="entry name" value="7FE8SFRDOXIN"/>
</dbReference>
<proteinExistence type="predicted"/>
<dbReference type="PANTHER" id="PTHR42859">
    <property type="entry name" value="OXIDOREDUCTASE"/>
    <property type="match status" value="1"/>
</dbReference>
<sequence>MAAILRQLMLQRPTCFFSLLQYDRQPEQQGTLFIMAFVVLDNCIKCKYTDCVAVCPVDAFFEGPNFLAISPTICIDCGLCEPECPANAIVQEDKVPAEQQAFIALNAELAELWPNIREVKPAPADADAWNGIPDKLQYLQVD</sequence>
<keyword evidence="10 11" id="KW-0003">3Fe-4S</keyword>
<evidence type="ECO:0000256" key="10">
    <source>
        <dbReference type="ARBA" id="ARBA00023291"/>
    </source>
</evidence>
<comment type="cofactor">
    <cofactor evidence="2 11">
        <name>[4Fe-4S] cluster</name>
        <dbReference type="ChEBI" id="CHEBI:49883"/>
    </cofactor>
</comment>
<dbReference type="Proteomes" id="UP001501169">
    <property type="component" value="Unassembled WGS sequence"/>
</dbReference>
<dbReference type="PROSITE" id="PS51379">
    <property type="entry name" value="4FE4S_FER_2"/>
    <property type="match status" value="2"/>
</dbReference>
<evidence type="ECO:0000256" key="5">
    <source>
        <dbReference type="ARBA" id="ARBA00022723"/>
    </source>
</evidence>
<evidence type="ECO:0000256" key="2">
    <source>
        <dbReference type="ARBA" id="ARBA00001966"/>
    </source>
</evidence>
<feature type="domain" description="4Fe-4S ferredoxin-type" evidence="12">
    <location>
        <begin position="34"/>
        <end position="64"/>
    </location>
</feature>
<dbReference type="Gene3D" id="3.30.70.20">
    <property type="match status" value="1"/>
</dbReference>
<keyword evidence="6 11" id="KW-0677">Repeat</keyword>
<reference evidence="13 14" key="1">
    <citation type="journal article" date="2019" name="Int. J. Syst. Evol. Microbiol.">
        <title>The Global Catalogue of Microorganisms (GCM) 10K type strain sequencing project: providing services to taxonomists for standard genome sequencing and annotation.</title>
        <authorList>
            <consortium name="The Broad Institute Genomics Platform"/>
            <consortium name="The Broad Institute Genome Sequencing Center for Infectious Disease"/>
            <person name="Wu L."/>
            <person name="Ma J."/>
        </authorList>
    </citation>
    <scope>NUCLEOTIDE SEQUENCE [LARGE SCALE GENOMIC DNA]</scope>
    <source>
        <strain evidence="13 14">JCM 14331</strain>
    </source>
</reference>
<evidence type="ECO:0000256" key="7">
    <source>
        <dbReference type="ARBA" id="ARBA00022982"/>
    </source>
</evidence>
<dbReference type="InterPro" id="IPR022569">
    <property type="entry name" value="Fd_C"/>
</dbReference>
<keyword evidence="3 11" id="KW-0813">Transport</keyword>
<keyword evidence="5 11" id="KW-0479">Metal-binding</keyword>
<dbReference type="EMBL" id="BAAAEO010000008">
    <property type="protein sequence ID" value="GAA0565786.1"/>
    <property type="molecule type" value="Genomic_DNA"/>
</dbReference>
<dbReference type="PANTHER" id="PTHR42859:SF2">
    <property type="entry name" value="FERREDOXIN"/>
    <property type="match status" value="1"/>
</dbReference>
<dbReference type="PROSITE" id="PS00198">
    <property type="entry name" value="4FE4S_FER_1"/>
    <property type="match status" value="1"/>
</dbReference>
<evidence type="ECO:0000256" key="9">
    <source>
        <dbReference type="ARBA" id="ARBA00023014"/>
    </source>
</evidence>
<keyword evidence="4 11" id="KW-0004">4Fe-4S</keyword>
<organism evidence="13 14">
    <name type="scientific">Rheinheimera aquimaris</name>
    <dbReference type="NCBI Taxonomy" id="412437"/>
    <lineage>
        <taxon>Bacteria</taxon>
        <taxon>Pseudomonadati</taxon>
        <taxon>Pseudomonadota</taxon>
        <taxon>Gammaproteobacteria</taxon>
        <taxon>Chromatiales</taxon>
        <taxon>Chromatiaceae</taxon>
        <taxon>Rheinheimera</taxon>
    </lineage>
</organism>
<evidence type="ECO:0000256" key="3">
    <source>
        <dbReference type="ARBA" id="ARBA00022448"/>
    </source>
</evidence>
<dbReference type="InterPro" id="IPR017900">
    <property type="entry name" value="4Fe4S_Fe_S_CS"/>
</dbReference>
<evidence type="ECO:0000256" key="8">
    <source>
        <dbReference type="ARBA" id="ARBA00023004"/>
    </source>
</evidence>
<dbReference type="Pfam" id="PF11953">
    <property type="entry name" value="DUF3470"/>
    <property type="match status" value="1"/>
</dbReference>
<evidence type="ECO:0000256" key="4">
    <source>
        <dbReference type="ARBA" id="ARBA00022485"/>
    </source>
</evidence>
<comment type="function">
    <text evidence="11">Ferredoxins are iron-sulfur proteins that transfer electrons in a wide variety of metabolic reactions.</text>
</comment>
<keyword evidence="14" id="KW-1185">Reference proteome</keyword>
<dbReference type="InterPro" id="IPR017896">
    <property type="entry name" value="4Fe4S_Fe-S-bd"/>
</dbReference>
<dbReference type="Pfam" id="PF00037">
    <property type="entry name" value="Fer4"/>
    <property type="match status" value="1"/>
</dbReference>
<keyword evidence="7 11" id="KW-0249">Electron transport</keyword>
<evidence type="ECO:0000313" key="13">
    <source>
        <dbReference type="EMBL" id="GAA0565786.1"/>
    </source>
</evidence>
<accession>A0ABN1EHE9</accession>
<dbReference type="SUPFAM" id="SSF54862">
    <property type="entry name" value="4Fe-4S ferredoxins"/>
    <property type="match status" value="1"/>
</dbReference>
<comment type="caution">
    <text evidence="13">The sequence shown here is derived from an EMBL/GenBank/DDBJ whole genome shotgun (WGS) entry which is preliminary data.</text>
</comment>
<dbReference type="NCBIfam" id="NF045490">
    <property type="entry name" value="FdxA_Protbact"/>
    <property type="match status" value="1"/>
</dbReference>
<dbReference type="InterPro" id="IPR050294">
    <property type="entry name" value="RnfB_subfamily"/>
</dbReference>
<name>A0ABN1EHE9_9GAMM</name>
<feature type="domain" description="4Fe-4S ferredoxin-type" evidence="12">
    <location>
        <begin position="65"/>
        <end position="94"/>
    </location>
</feature>
<protein>
    <recommendedName>
        <fullName evidence="11">Ferredoxin</fullName>
    </recommendedName>
</protein>
<dbReference type="InterPro" id="IPR000813">
    <property type="entry name" value="7Fe_ferredoxin"/>
</dbReference>
<gene>
    <name evidence="13" type="ORF">GCM10009098_37370</name>
</gene>
<keyword evidence="9 11" id="KW-0411">Iron-sulfur</keyword>
<evidence type="ECO:0000259" key="12">
    <source>
        <dbReference type="PROSITE" id="PS51379"/>
    </source>
</evidence>
<evidence type="ECO:0000256" key="1">
    <source>
        <dbReference type="ARBA" id="ARBA00001927"/>
    </source>
</evidence>